<dbReference type="EMBL" id="AP025739">
    <property type="protein sequence ID" value="BDI33008.1"/>
    <property type="molecule type" value="Genomic_DNA"/>
</dbReference>
<dbReference type="InterPro" id="IPR000757">
    <property type="entry name" value="Beta-glucanase-like"/>
</dbReference>
<dbReference type="CDD" id="cd08023">
    <property type="entry name" value="GH16_laminarinase_like"/>
    <property type="match status" value="1"/>
</dbReference>
<dbReference type="RefSeq" id="WP_165863891.1">
    <property type="nucleotide sequence ID" value="NZ_AP025739.1"/>
</dbReference>
<dbReference type="PANTHER" id="PTHR10963">
    <property type="entry name" value="GLYCOSYL HYDROLASE-RELATED"/>
    <property type="match status" value="1"/>
</dbReference>
<dbReference type="PANTHER" id="PTHR10963:SF60">
    <property type="entry name" value="GRAM-NEGATIVE BACTERIA-BINDING PROTEIN 1-RELATED"/>
    <property type="match status" value="1"/>
</dbReference>
<protein>
    <submittedName>
        <fullName evidence="1">Uncharacterized protein</fullName>
    </submittedName>
</protein>
<evidence type="ECO:0000313" key="2">
    <source>
        <dbReference type="Proteomes" id="UP000287394"/>
    </source>
</evidence>
<dbReference type="GO" id="GO:0005975">
    <property type="term" value="P:carbohydrate metabolic process"/>
    <property type="evidence" value="ECO:0007669"/>
    <property type="project" value="InterPro"/>
</dbReference>
<accession>A0A402CPH5</accession>
<dbReference type="InterPro" id="IPR013320">
    <property type="entry name" value="ConA-like_dom_sf"/>
</dbReference>
<keyword evidence="2" id="KW-1185">Reference proteome</keyword>
<reference evidence="1 2" key="1">
    <citation type="journal article" date="2019" name="Int. J. Syst. Evol. Microbiol.">
        <title>Capsulimonas corticalis gen. nov., sp. nov., an aerobic capsulated bacterium, of a novel bacterial order, Capsulimonadales ord. nov., of the class Armatimonadia of the phylum Armatimonadetes.</title>
        <authorList>
            <person name="Li J."/>
            <person name="Kudo C."/>
            <person name="Tonouchi A."/>
        </authorList>
    </citation>
    <scope>NUCLEOTIDE SEQUENCE [LARGE SCALE GENOMIC DNA]</scope>
    <source>
        <strain evidence="1 2">AX-7</strain>
    </source>
</reference>
<evidence type="ECO:0000313" key="1">
    <source>
        <dbReference type="EMBL" id="BDI33008.1"/>
    </source>
</evidence>
<organism evidence="1 2">
    <name type="scientific">Capsulimonas corticalis</name>
    <dbReference type="NCBI Taxonomy" id="2219043"/>
    <lineage>
        <taxon>Bacteria</taxon>
        <taxon>Bacillati</taxon>
        <taxon>Armatimonadota</taxon>
        <taxon>Armatimonadia</taxon>
        <taxon>Capsulimonadales</taxon>
        <taxon>Capsulimonadaceae</taxon>
        <taxon>Capsulimonas</taxon>
    </lineage>
</organism>
<name>A0A402CPH5_9BACT</name>
<gene>
    <name evidence="1" type="ORF">CCAX7_50590</name>
</gene>
<dbReference type="KEGG" id="ccot:CCAX7_50590"/>
<proteinExistence type="predicted"/>
<dbReference type="PROSITE" id="PS51762">
    <property type="entry name" value="GH16_2"/>
    <property type="match status" value="1"/>
</dbReference>
<dbReference type="GO" id="GO:0004553">
    <property type="term" value="F:hydrolase activity, hydrolyzing O-glycosyl compounds"/>
    <property type="evidence" value="ECO:0007669"/>
    <property type="project" value="InterPro"/>
</dbReference>
<sequence length="319" mass="34570">MPTLKLIAPSALLFAAIVSPQFAGPARAGIPSPPNPKYQRVFAQDFSKIKSLAVAPHLIEDGVWIAHTPSYSDWFTFADPGPDGHPFSLGHGYLTIRVQKDGHDPNNWFSGYSGGLLSSMDEHGKGFAQQYGYFEASMQVPGTPNTWPGFWLLDAPTLTDKTLPNGCEIDITESYGNYGTGPGQMPPGQPNKDGLAWHDWGHNGTATKSNGIFVDGVGLNTGFHTYGVDIEPDTITWYLDRKSVWTVPTFESARRPMFVLVNLALGGGTHNSADGGSYDWSLTPIPSDLKVKYIAVWASPNSPNYKGKPGTAPNKKESK</sequence>
<dbReference type="Gene3D" id="2.60.120.200">
    <property type="match status" value="1"/>
</dbReference>
<dbReference type="SUPFAM" id="SSF49899">
    <property type="entry name" value="Concanavalin A-like lectins/glucanases"/>
    <property type="match status" value="1"/>
</dbReference>
<dbReference type="InterPro" id="IPR050546">
    <property type="entry name" value="Glycosyl_Hydrlase_16"/>
</dbReference>
<dbReference type="Proteomes" id="UP000287394">
    <property type="component" value="Chromosome"/>
</dbReference>
<dbReference type="Pfam" id="PF00722">
    <property type="entry name" value="Glyco_hydro_16"/>
    <property type="match status" value="1"/>
</dbReference>
<dbReference type="AlphaFoldDB" id="A0A402CPH5"/>